<dbReference type="AlphaFoldDB" id="A0A2G5C067"/>
<evidence type="ECO:0000313" key="3">
    <source>
        <dbReference type="Proteomes" id="UP000230069"/>
    </source>
</evidence>
<keyword evidence="1" id="KW-1133">Transmembrane helix</keyword>
<name>A0A2G5C067_AQUCA</name>
<dbReference type="Proteomes" id="UP000230069">
    <property type="component" value="Unassembled WGS sequence"/>
</dbReference>
<evidence type="ECO:0000313" key="2">
    <source>
        <dbReference type="EMBL" id="PIA24670.1"/>
    </source>
</evidence>
<protein>
    <submittedName>
        <fullName evidence="2">Uncharacterized protein</fullName>
    </submittedName>
</protein>
<gene>
    <name evidence="2" type="ORF">AQUCO_136900002v1</name>
</gene>
<organism evidence="2 3">
    <name type="scientific">Aquilegia coerulea</name>
    <name type="common">Rocky mountain columbine</name>
    <dbReference type="NCBI Taxonomy" id="218851"/>
    <lineage>
        <taxon>Eukaryota</taxon>
        <taxon>Viridiplantae</taxon>
        <taxon>Streptophyta</taxon>
        <taxon>Embryophyta</taxon>
        <taxon>Tracheophyta</taxon>
        <taxon>Spermatophyta</taxon>
        <taxon>Magnoliopsida</taxon>
        <taxon>Ranunculales</taxon>
        <taxon>Ranunculaceae</taxon>
        <taxon>Thalictroideae</taxon>
        <taxon>Aquilegia</taxon>
    </lineage>
</organism>
<reference evidence="2 3" key="1">
    <citation type="submission" date="2017-09" db="EMBL/GenBank/DDBJ databases">
        <title>WGS assembly of Aquilegia coerulea Goldsmith.</title>
        <authorList>
            <person name="Hodges S."/>
            <person name="Kramer E."/>
            <person name="Nordborg M."/>
            <person name="Tomkins J."/>
            <person name="Borevitz J."/>
            <person name="Derieg N."/>
            <person name="Yan J."/>
            <person name="Mihaltcheva S."/>
            <person name="Hayes R.D."/>
            <person name="Rokhsar D."/>
        </authorList>
    </citation>
    <scope>NUCLEOTIDE SEQUENCE [LARGE SCALE GENOMIC DNA]</scope>
    <source>
        <strain evidence="3">cv. Goldsmith</strain>
    </source>
</reference>
<dbReference type="InParanoid" id="A0A2G5C067"/>
<keyword evidence="1" id="KW-0472">Membrane</keyword>
<evidence type="ECO:0000256" key="1">
    <source>
        <dbReference type="SAM" id="Phobius"/>
    </source>
</evidence>
<accession>A0A2G5C067</accession>
<keyword evidence="1" id="KW-0812">Transmembrane</keyword>
<feature type="transmembrane region" description="Helical" evidence="1">
    <location>
        <begin position="6"/>
        <end position="27"/>
    </location>
</feature>
<sequence>MILHSLIIYFFSYFYIVLKYHTLCSCISRQCFRIKTKFYPRISIYHISIGNHSNQFITFLFICRKLI</sequence>
<keyword evidence="3" id="KW-1185">Reference proteome</keyword>
<dbReference type="EMBL" id="KZ305673">
    <property type="protein sequence ID" value="PIA24670.1"/>
    <property type="molecule type" value="Genomic_DNA"/>
</dbReference>
<proteinExistence type="predicted"/>